<evidence type="ECO:0000313" key="4">
    <source>
        <dbReference type="Proteomes" id="UP000012081"/>
    </source>
</evidence>
<evidence type="ECO:0000313" key="3">
    <source>
        <dbReference type="EMBL" id="EMT51169.1"/>
    </source>
</evidence>
<dbReference type="InterPro" id="IPR013414">
    <property type="entry name" value="Cas7/Cst2/DevR_sub_I-B/Tneap"/>
</dbReference>
<accession>M8D4H6</accession>
<dbReference type="Pfam" id="PF01905">
    <property type="entry name" value="DevR"/>
    <property type="match status" value="1"/>
</dbReference>
<dbReference type="NCBIfam" id="TIGR01875">
    <property type="entry name" value="cas_MJ0381"/>
    <property type="match status" value="1"/>
</dbReference>
<dbReference type="STRING" id="1300222.I532_18152"/>
<sequence>MTKHLHATFVTHIGIAANNRGETEGNITTLQKIMWKNDLYTTVSAEAIRFALRYYWQQQYERTGDEAYLVNRVYDGQTYQWKDESFADEGELYIDDDVLGYMDAKAPKSDSSEDSKGKKKGAAKVRRGALEVSRAVSLLPFLGETSFNSKGGVKTNTSLYGTEMHATSYQYSISLTPQQLKRKERIALVVEALASLHYVGGNQSRFLFDFSPQLAVFRITHDPAPRILFVAEPEGDLYSVQTLIKRVESGDIAADELVIGGEMAAGEREQLQQFGVKVHKGVLEAANVVKAMDWT</sequence>
<evidence type="ECO:0000256" key="2">
    <source>
        <dbReference type="ARBA" id="ARBA00025626"/>
    </source>
</evidence>
<comment type="function">
    <text evidence="2">CRISPR (clustered regularly interspaced short palindromic repeat) is an adaptive immune system that provides protection against mobile genetic elements (viruses, transposable elements and conjugative plasmids). CRISPR clusters contain spacers, sequences complementary to antecedent mobile elements, and target invading nucleic acids. CRISPR clusters are transcribed and processed into CRISPR RNA (crRNA).</text>
</comment>
<keyword evidence="1" id="KW-0051">Antiviral defense</keyword>
<dbReference type="OrthoDB" id="9781560at2"/>
<reference evidence="3 4" key="1">
    <citation type="submission" date="2013-03" db="EMBL/GenBank/DDBJ databases">
        <title>Assembly of a new bacterial strain Brevibacillus borstelensis AK1.</title>
        <authorList>
            <person name="Rajan I."/>
            <person name="PoliReddy D."/>
            <person name="Sugumar T."/>
            <person name="Rathinam K."/>
            <person name="Alqarawi S."/>
            <person name="Khalil A.B."/>
            <person name="Sivakumar N."/>
        </authorList>
    </citation>
    <scope>NUCLEOTIDE SEQUENCE [LARGE SCALE GENOMIC DNA]</scope>
    <source>
        <strain evidence="3 4">AK1</strain>
    </source>
</reference>
<dbReference type="InterPro" id="IPR016581">
    <property type="entry name" value="Cas7/Cst2/DevR_bac"/>
</dbReference>
<name>M8D4H6_9BACL</name>
<dbReference type="PATRIC" id="fig|1300222.3.peg.3804"/>
<organism evidence="3 4">
    <name type="scientific">Brevibacillus borstelensis AK1</name>
    <dbReference type="NCBI Taxonomy" id="1300222"/>
    <lineage>
        <taxon>Bacteria</taxon>
        <taxon>Bacillati</taxon>
        <taxon>Bacillota</taxon>
        <taxon>Bacilli</taxon>
        <taxon>Bacillales</taxon>
        <taxon>Paenibacillaceae</taxon>
        <taxon>Brevibacillus</taxon>
    </lineage>
</organism>
<comment type="caution">
    <text evidence="3">The sequence shown here is derived from an EMBL/GenBank/DDBJ whole genome shotgun (WGS) entry which is preliminary data.</text>
</comment>
<proteinExistence type="predicted"/>
<keyword evidence="4" id="KW-1185">Reference proteome</keyword>
<gene>
    <name evidence="3" type="ORF">I532_18152</name>
</gene>
<dbReference type="GO" id="GO:0051607">
    <property type="term" value="P:defense response to virus"/>
    <property type="evidence" value="ECO:0007669"/>
    <property type="project" value="UniProtKB-KW"/>
</dbReference>
<dbReference type="EMBL" id="APBN01000009">
    <property type="protein sequence ID" value="EMT51169.1"/>
    <property type="molecule type" value="Genomic_DNA"/>
</dbReference>
<dbReference type="Proteomes" id="UP000012081">
    <property type="component" value="Unassembled WGS sequence"/>
</dbReference>
<evidence type="ECO:0000256" key="1">
    <source>
        <dbReference type="ARBA" id="ARBA00023118"/>
    </source>
</evidence>
<dbReference type="InterPro" id="IPR010154">
    <property type="entry name" value="CRISPR-assoc_Cas7/Cst2/DevR"/>
</dbReference>
<dbReference type="AlphaFoldDB" id="M8D4H6"/>
<dbReference type="PIRSF" id="PIRSF011362">
    <property type="entry name" value="Fruiting_body_devlp_DevR"/>
    <property type="match status" value="1"/>
</dbReference>
<protein>
    <submittedName>
        <fullName evidence="3">CRISPR-associated fruiting body developmental protein R</fullName>
    </submittedName>
</protein>
<dbReference type="RefSeq" id="WP_003389991.1">
    <property type="nucleotide sequence ID" value="NZ_APBN01000009.1"/>
</dbReference>
<dbReference type="NCBIfam" id="TIGR02585">
    <property type="entry name" value="cas_Cst2_DevR"/>
    <property type="match status" value="1"/>
</dbReference>